<accession>A0A1R3J5G8</accession>
<dbReference type="Proteomes" id="UP000187203">
    <property type="component" value="Unassembled WGS sequence"/>
</dbReference>
<dbReference type="AlphaFoldDB" id="A0A1R3J5G8"/>
<name>A0A1R3J5G8_9ROSI</name>
<protein>
    <submittedName>
        <fullName evidence="1">Retrotransposon protein</fullName>
    </submittedName>
</protein>
<evidence type="ECO:0000313" key="2">
    <source>
        <dbReference type="Proteomes" id="UP000187203"/>
    </source>
</evidence>
<keyword evidence="2" id="KW-1185">Reference proteome</keyword>
<evidence type="ECO:0000313" key="1">
    <source>
        <dbReference type="EMBL" id="OMO90067.1"/>
    </source>
</evidence>
<feature type="non-terminal residue" evidence="1">
    <location>
        <position position="62"/>
    </location>
</feature>
<reference evidence="2" key="1">
    <citation type="submission" date="2013-09" db="EMBL/GenBank/DDBJ databases">
        <title>Corchorus olitorius genome sequencing.</title>
        <authorList>
            <person name="Alam M."/>
            <person name="Haque M.S."/>
            <person name="Islam M.S."/>
            <person name="Emdad E.M."/>
            <person name="Islam M.M."/>
            <person name="Ahmed B."/>
            <person name="Halim A."/>
            <person name="Hossen Q.M.M."/>
            <person name="Hossain M.Z."/>
            <person name="Ahmed R."/>
            <person name="Khan M.M."/>
            <person name="Islam R."/>
            <person name="Rashid M.M."/>
            <person name="Khan S.A."/>
            <person name="Rahman M.S."/>
            <person name="Alam M."/>
            <person name="Yahiya A.S."/>
            <person name="Khan M.S."/>
            <person name="Azam M.S."/>
            <person name="Haque T."/>
            <person name="Lashkar M.Z.H."/>
            <person name="Akhand A.I."/>
            <person name="Morshed G."/>
            <person name="Roy S."/>
            <person name="Uddin K.S."/>
            <person name="Rabeya T."/>
            <person name="Hossain A.S."/>
            <person name="Chowdhury A."/>
            <person name="Snigdha A.R."/>
            <person name="Mortoza M.S."/>
            <person name="Matin S.A."/>
            <person name="Hoque S.M.E."/>
            <person name="Islam M.K."/>
            <person name="Roy D.K."/>
            <person name="Haider R."/>
            <person name="Moosa M.M."/>
            <person name="Elias S.M."/>
            <person name="Hasan A.M."/>
            <person name="Jahan S."/>
            <person name="Shafiuddin M."/>
            <person name="Mahmood N."/>
            <person name="Shommy N.S."/>
        </authorList>
    </citation>
    <scope>NUCLEOTIDE SEQUENCE [LARGE SCALE GENOMIC DNA]</scope>
    <source>
        <strain evidence="2">cv. O-4</strain>
    </source>
</reference>
<proteinExistence type="predicted"/>
<organism evidence="1 2">
    <name type="scientific">Corchorus olitorius</name>
    <dbReference type="NCBI Taxonomy" id="93759"/>
    <lineage>
        <taxon>Eukaryota</taxon>
        <taxon>Viridiplantae</taxon>
        <taxon>Streptophyta</taxon>
        <taxon>Embryophyta</taxon>
        <taxon>Tracheophyta</taxon>
        <taxon>Spermatophyta</taxon>
        <taxon>Magnoliopsida</taxon>
        <taxon>eudicotyledons</taxon>
        <taxon>Gunneridae</taxon>
        <taxon>Pentapetalae</taxon>
        <taxon>rosids</taxon>
        <taxon>malvids</taxon>
        <taxon>Malvales</taxon>
        <taxon>Malvaceae</taxon>
        <taxon>Grewioideae</taxon>
        <taxon>Apeibeae</taxon>
        <taxon>Corchorus</taxon>
    </lineage>
</organism>
<sequence>VRDYPGAHPDYSIVDGLISRHGRIVILAGHALQNTLLSEFHCTLTGGHAEHLLDYQRISFGL</sequence>
<gene>
    <name evidence="1" type="ORF">COLO4_19408</name>
</gene>
<comment type="caution">
    <text evidence="1">The sequence shown here is derived from an EMBL/GenBank/DDBJ whole genome shotgun (WGS) entry which is preliminary data.</text>
</comment>
<dbReference type="EMBL" id="AWUE01016610">
    <property type="protein sequence ID" value="OMO90067.1"/>
    <property type="molecule type" value="Genomic_DNA"/>
</dbReference>
<feature type="non-terminal residue" evidence="1">
    <location>
        <position position="1"/>
    </location>
</feature>